<reference evidence="1 2" key="1">
    <citation type="submission" date="2020-12" db="EMBL/GenBank/DDBJ databases">
        <title>FDA dAtabase for Regulatory Grade micrObial Sequences (FDA-ARGOS): Supporting development and validation of Infectious Disease Dx tests.</title>
        <authorList>
            <person name="Sproer C."/>
            <person name="Gronow S."/>
            <person name="Severitt S."/>
            <person name="Schroder I."/>
            <person name="Tallon L."/>
            <person name="Sadzewicz L."/>
            <person name="Zhao X."/>
            <person name="Boylan J."/>
            <person name="Ott S."/>
            <person name="Bowen H."/>
            <person name="Vavikolanu K."/>
            <person name="Mehta A."/>
            <person name="Aluvathingal J."/>
            <person name="Nadendla S."/>
            <person name="Lowell S."/>
            <person name="Myers T."/>
            <person name="Yan Y."/>
            <person name="Sichtig H."/>
        </authorList>
    </citation>
    <scope>NUCLEOTIDE SEQUENCE [LARGE SCALE GENOMIC DNA]</scope>
    <source>
        <strain evidence="1 2">FDAARGOS_933</strain>
    </source>
</reference>
<dbReference type="EMBL" id="CP065745">
    <property type="protein sequence ID" value="QPR55180.1"/>
    <property type="molecule type" value="Genomic_DNA"/>
</dbReference>
<sequence length="91" mass="10373">MNQFGVWHEGGHNTIQGLPILKHLLRTLHGDVMVRYVCRADTPCTLFLTIKDGVPYQKFKEGTPPLDWQWLENSILPLSASSQRNRSPGRC</sequence>
<dbReference type="GeneID" id="60784274"/>
<proteinExistence type="predicted"/>
<dbReference type="AlphaFoldDB" id="A0A7T2PG52"/>
<dbReference type="Proteomes" id="UP000595101">
    <property type="component" value="Chromosome"/>
</dbReference>
<evidence type="ECO:0000313" key="2">
    <source>
        <dbReference type="Proteomes" id="UP000595101"/>
    </source>
</evidence>
<evidence type="ECO:0000313" key="1">
    <source>
        <dbReference type="EMBL" id="QPR55180.1"/>
    </source>
</evidence>
<protein>
    <submittedName>
        <fullName evidence="1">Uncharacterized protein</fullName>
    </submittedName>
</protein>
<accession>A0A7T2PG52</accession>
<dbReference type="RefSeq" id="WP_197929454.1">
    <property type="nucleotide sequence ID" value="NZ_CP065745.1"/>
</dbReference>
<organism evidence="1 2">
    <name type="scientific">Aeromonas allosaccharophila</name>
    <dbReference type="NCBI Taxonomy" id="656"/>
    <lineage>
        <taxon>Bacteria</taxon>
        <taxon>Pseudomonadati</taxon>
        <taxon>Pseudomonadota</taxon>
        <taxon>Gammaproteobacteria</taxon>
        <taxon>Aeromonadales</taxon>
        <taxon>Aeromonadaceae</taxon>
        <taxon>Aeromonas</taxon>
    </lineage>
</organism>
<gene>
    <name evidence="1" type="ORF">I6G90_01670</name>
</gene>
<name>A0A7T2PG52_9GAMM</name>
<dbReference type="KEGG" id="aall:I6G90_01670"/>